<keyword evidence="2" id="KW-1185">Reference proteome</keyword>
<name>A0A5B7I103_PORTR</name>
<protein>
    <submittedName>
        <fullName evidence="1">Uncharacterized protein</fullName>
    </submittedName>
</protein>
<proteinExistence type="predicted"/>
<comment type="caution">
    <text evidence="1">The sequence shown here is derived from an EMBL/GenBank/DDBJ whole genome shotgun (WGS) entry which is preliminary data.</text>
</comment>
<reference evidence="1 2" key="1">
    <citation type="submission" date="2019-05" db="EMBL/GenBank/DDBJ databases">
        <title>Another draft genome of Portunus trituberculatus and its Hox gene families provides insights of decapod evolution.</title>
        <authorList>
            <person name="Jeong J.-H."/>
            <person name="Song I."/>
            <person name="Kim S."/>
            <person name="Choi T."/>
            <person name="Kim D."/>
            <person name="Ryu S."/>
            <person name="Kim W."/>
        </authorList>
    </citation>
    <scope>NUCLEOTIDE SEQUENCE [LARGE SCALE GENOMIC DNA]</scope>
    <source>
        <tissue evidence="1">Muscle</tissue>
    </source>
</reference>
<accession>A0A5B7I103</accession>
<evidence type="ECO:0000313" key="1">
    <source>
        <dbReference type="EMBL" id="MPC75589.1"/>
    </source>
</evidence>
<dbReference type="Proteomes" id="UP000324222">
    <property type="component" value="Unassembled WGS sequence"/>
</dbReference>
<dbReference type="EMBL" id="VSRR010041454">
    <property type="protein sequence ID" value="MPC75589.1"/>
    <property type="molecule type" value="Genomic_DNA"/>
</dbReference>
<evidence type="ECO:0000313" key="2">
    <source>
        <dbReference type="Proteomes" id="UP000324222"/>
    </source>
</evidence>
<dbReference type="AlphaFoldDB" id="A0A5B7I103"/>
<sequence>MNTLLQQHSLPLSAPLLPASLPTSPPPSRLLQDTSITATAAHVQYAGRGVSQPTDRAHRHRRRAALVCSVVDVVVFLAVNTT</sequence>
<organism evidence="1 2">
    <name type="scientific">Portunus trituberculatus</name>
    <name type="common">Swimming crab</name>
    <name type="synonym">Neptunus trituberculatus</name>
    <dbReference type="NCBI Taxonomy" id="210409"/>
    <lineage>
        <taxon>Eukaryota</taxon>
        <taxon>Metazoa</taxon>
        <taxon>Ecdysozoa</taxon>
        <taxon>Arthropoda</taxon>
        <taxon>Crustacea</taxon>
        <taxon>Multicrustacea</taxon>
        <taxon>Malacostraca</taxon>
        <taxon>Eumalacostraca</taxon>
        <taxon>Eucarida</taxon>
        <taxon>Decapoda</taxon>
        <taxon>Pleocyemata</taxon>
        <taxon>Brachyura</taxon>
        <taxon>Eubrachyura</taxon>
        <taxon>Portunoidea</taxon>
        <taxon>Portunidae</taxon>
        <taxon>Portuninae</taxon>
        <taxon>Portunus</taxon>
    </lineage>
</organism>
<gene>
    <name evidence="1" type="ORF">E2C01_069979</name>
</gene>